<gene>
    <name evidence="1" type="ORF">FRD01_15125</name>
</gene>
<dbReference type="RefSeq" id="WP_146961054.1">
    <property type="nucleotide sequence ID" value="NZ_CP042467.1"/>
</dbReference>
<evidence type="ECO:0008006" key="3">
    <source>
        <dbReference type="Google" id="ProtNLM"/>
    </source>
</evidence>
<dbReference type="EMBL" id="CP042467">
    <property type="protein sequence ID" value="QED28540.1"/>
    <property type="molecule type" value="Genomic_DNA"/>
</dbReference>
<organism evidence="1 2">
    <name type="scientific">Microvenator marinus</name>
    <dbReference type="NCBI Taxonomy" id="2600177"/>
    <lineage>
        <taxon>Bacteria</taxon>
        <taxon>Deltaproteobacteria</taxon>
        <taxon>Bradymonadales</taxon>
        <taxon>Microvenatoraceae</taxon>
        <taxon>Microvenator</taxon>
    </lineage>
</organism>
<evidence type="ECO:0000313" key="1">
    <source>
        <dbReference type="EMBL" id="QED28540.1"/>
    </source>
</evidence>
<protein>
    <recommendedName>
        <fullName evidence="3">Lipoprotein</fullName>
    </recommendedName>
</protein>
<dbReference type="KEGG" id="bbae:FRD01_15125"/>
<name>A0A5B8XS98_9DELT</name>
<dbReference type="AlphaFoldDB" id="A0A5B8XS98"/>
<dbReference type="Proteomes" id="UP000321595">
    <property type="component" value="Chromosome"/>
</dbReference>
<dbReference type="PROSITE" id="PS51257">
    <property type="entry name" value="PROKAR_LIPOPROTEIN"/>
    <property type="match status" value="1"/>
</dbReference>
<keyword evidence="2" id="KW-1185">Reference proteome</keyword>
<reference evidence="1 2" key="1">
    <citation type="submission" date="2019-08" db="EMBL/GenBank/DDBJ databases">
        <authorList>
            <person name="Liang Q."/>
        </authorList>
    </citation>
    <scope>NUCLEOTIDE SEQUENCE [LARGE SCALE GENOMIC DNA]</scope>
    <source>
        <strain evidence="1 2">V1718</strain>
    </source>
</reference>
<accession>A0A5B8XS98</accession>
<proteinExistence type="predicted"/>
<evidence type="ECO:0000313" key="2">
    <source>
        <dbReference type="Proteomes" id="UP000321595"/>
    </source>
</evidence>
<sequence>MVLIQRPILLALMFCVLLTGCITAAKAVRLDSPQPARVAVVMEFPDRPEIGVAPDSTVERINREVQERNLVPTVVDSSEFSKVFETRRTTEQRLGFLRPEGTSDWVLLLETQVRFYSLLSGKYRWDISGTVTLVAPDGEQLSAPLNLAAFLDFDHQKEAEALRYAEVAIAERAGQVVDRLLAGRETP</sequence>